<dbReference type="HOGENOM" id="CLU_1420519_0_0_9"/>
<dbReference type="Proteomes" id="UP000016662">
    <property type="component" value="Unassembled WGS sequence"/>
</dbReference>
<reference evidence="1 2" key="1">
    <citation type="submission" date="2013-07" db="EMBL/GenBank/DDBJ databases">
        <authorList>
            <person name="Weinstock G."/>
            <person name="Sodergren E."/>
            <person name="Wylie T."/>
            <person name="Fulton L."/>
            <person name="Fulton R."/>
            <person name="Fronick C."/>
            <person name="O'Laughlin M."/>
            <person name="Godfrey J."/>
            <person name="Miner T."/>
            <person name="Herter B."/>
            <person name="Appelbaum E."/>
            <person name="Cordes M."/>
            <person name="Lek S."/>
            <person name="Wollam A."/>
            <person name="Pepin K.H."/>
            <person name="Palsikar V.B."/>
            <person name="Mitreva M."/>
            <person name="Wilson R.K."/>
        </authorList>
    </citation>
    <scope>NUCLEOTIDE SEQUENCE [LARGE SCALE GENOMIC DNA]</scope>
    <source>
        <strain evidence="1 2">ATCC 27760</strain>
    </source>
</reference>
<evidence type="ECO:0000313" key="1">
    <source>
        <dbReference type="EMBL" id="ERJ97331.1"/>
    </source>
</evidence>
<dbReference type="EMBL" id="AWVF01000031">
    <property type="protein sequence ID" value="ERJ97331.1"/>
    <property type="molecule type" value="Genomic_DNA"/>
</dbReference>
<organism evidence="1 2">
    <name type="scientific">Ruminococcus callidus ATCC 27760</name>
    <dbReference type="NCBI Taxonomy" id="411473"/>
    <lineage>
        <taxon>Bacteria</taxon>
        <taxon>Bacillati</taxon>
        <taxon>Bacillota</taxon>
        <taxon>Clostridia</taxon>
        <taxon>Eubacteriales</taxon>
        <taxon>Oscillospiraceae</taxon>
        <taxon>Ruminococcus</taxon>
    </lineage>
</organism>
<evidence type="ECO:0000313" key="2">
    <source>
        <dbReference type="Proteomes" id="UP000016662"/>
    </source>
</evidence>
<comment type="caution">
    <text evidence="1">The sequence shown here is derived from an EMBL/GenBank/DDBJ whole genome shotgun (WGS) entry which is preliminary data.</text>
</comment>
<dbReference type="AlphaFoldDB" id="U2KFL9"/>
<dbReference type="RefSeq" id="WP_021682008.1">
    <property type="nucleotide sequence ID" value="NZ_KI260389.1"/>
</dbReference>
<proteinExistence type="predicted"/>
<dbReference type="STRING" id="411473.RUMCAL_00403"/>
<sequence length="191" mass="22492">MKIRKRKRYIKSSSNVNTLEFEIDLIYAFNDGITAAFNPNLTDSELDDVIEETAEEHYYAFMNSVAINLKAIGFETLEGPNFSNRNNSKSCYFVLCKEDEYEALNVKIILNLRISDHRLTKHKGNNKNWDRFDARNEYYARELENYRDLNEKNPDDLQYDSLEIIVSGHKFQTYRQALSYIVNRVKSAFRS</sequence>
<protein>
    <submittedName>
        <fullName evidence="1">Uncharacterized protein</fullName>
    </submittedName>
</protein>
<keyword evidence="2" id="KW-1185">Reference proteome</keyword>
<accession>U2KFL9</accession>
<gene>
    <name evidence="1" type="ORF">RUMCAL_00403</name>
</gene>
<name>U2KFL9_9FIRM</name>